<evidence type="ECO:0000256" key="3">
    <source>
        <dbReference type="ARBA" id="ARBA00022452"/>
    </source>
</evidence>
<keyword evidence="4 9" id="KW-0812">Transmembrane</keyword>
<keyword evidence="12" id="KW-1185">Reference proteome</keyword>
<accession>A0A916XPQ7</accession>
<keyword evidence="6 9" id="KW-0472">Membrane</keyword>
<comment type="similarity">
    <text evidence="2 9">Belongs to the outer membrane factor (OMF) (TC 1.B.17) family.</text>
</comment>
<comment type="subcellular location">
    <subcellularLocation>
        <location evidence="9">Cell membrane</location>
        <topology evidence="9">Lipid-anchor</topology>
    </subcellularLocation>
    <subcellularLocation>
        <location evidence="1">Membrane</location>
    </subcellularLocation>
</comment>
<dbReference type="PANTHER" id="PTHR30203:SF20">
    <property type="entry name" value="MULTIDRUG RESISTANCE OUTER MEMBRANE PROTEIN MDTP-RELATED"/>
    <property type="match status" value="1"/>
</dbReference>
<dbReference type="Proteomes" id="UP000637423">
    <property type="component" value="Unassembled WGS sequence"/>
</dbReference>
<evidence type="ECO:0000313" key="12">
    <source>
        <dbReference type="Proteomes" id="UP000637423"/>
    </source>
</evidence>
<keyword evidence="7 9" id="KW-0564">Palmitate</keyword>
<reference evidence="11" key="2">
    <citation type="submission" date="2020-09" db="EMBL/GenBank/DDBJ databases">
        <authorList>
            <person name="Sun Q."/>
            <person name="Zhou Y."/>
        </authorList>
    </citation>
    <scope>NUCLEOTIDE SEQUENCE</scope>
    <source>
        <strain evidence="11">CGMCC 1.10998</strain>
    </source>
</reference>
<evidence type="ECO:0000256" key="1">
    <source>
        <dbReference type="ARBA" id="ARBA00004370"/>
    </source>
</evidence>
<dbReference type="RefSeq" id="WP_188568077.1">
    <property type="nucleotide sequence ID" value="NZ_BMED01000005.1"/>
</dbReference>
<keyword evidence="8 9" id="KW-0449">Lipoprotein</keyword>
<dbReference type="AlphaFoldDB" id="A0A916XPQ7"/>
<keyword evidence="5 9" id="KW-0732">Signal</keyword>
<name>A0A916XPQ7_9BURK</name>
<feature type="region of interest" description="Disordered" evidence="10">
    <location>
        <begin position="489"/>
        <end position="510"/>
    </location>
</feature>
<comment type="caution">
    <text evidence="11">The sequence shown here is derived from an EMBL/GenBank/DDBJ whole genome shotgun (WGS) entry which is preliminary data.</text>
</comment>
<feature type="chain" id="PRO_5038160307" description="Efflux transporter, outer membrane factor (OMF) lipoprotein, NodT family" evidence="9">
    <location>
        <begin position="32"/>
        <end position="510"/>
    </location>
</feature>
<evidence type="ECO:0000256" key="6">
    <source>
        <dbReference type="ARBA" id="ARBA00023136"/>
    </source>
</evidence>
<reference evidence="11" key="1">
    <citation type="journal article" date="2014" name="Int. J. Syst. Evol. Microbiol.">
        <title>Complete genome sequence of Corynebacterium casei LMG S-19264T (=DSM 44701T), isolated from a smear-ripened cheese.</title>
        <authorList>
            <consortium name="US DOE Joint Genome Institute (JGI-PGF)"/>
            <person name="Walter F."/>
            <person name="Albersmeier A."/>
            <person name="Kalinowski J."/>
            <person name="Ruckert C."/>
        </authorList>
    </citation>
    <scope>NUCLEOTIDE SEQUENCE</scope>
    <source>
        <strain evidence="11">CGMCC 1.10998</strain>
    </source>
</reference>
<keyword evidence="3 9" id="KW-1134">Transmembrane beta strand</keyword>
<proteinExistence type="inferred from homology"/>
<evidence type="ECO:0008006" key="13">
    <source>
        <dbReference type="Google" id="ProtNLM"/>
    </source>
</evidence>
<dbReference type="GO" id="GO:0015562">
    <property type="term" value="F:efflux transmembrane transporter activity"/>
    <property type="evidence" value="ECO:0007669"/>
    <property type="project" value="InterPro"/>
</dbReference>
<organism evidence="11 12">
    <name type="scientific">Undibacterium terreum</name>
    <dbReference type="NCBI Taxonomy" id="1224302"/>
    <lineage>
        <taxon>Bacteria</taxon>
        <taxon>Pseudomonadati</taxon>
        <taxon>Pseudomonadota</taxon>
        <taxon>Betaproteobacteria</taxon>
        <taxon>Burkholderiales</taxon>
        <taxon>Oxalobacteraceae</taxon>
        <taxon>Undibacterium</taxon>
    </lineage>
</organism>
<evidence type="ECO:0000256" key="10">
    <source>
        <dbReference type="SAM" id="MobiDB-lite"/>
    </source>
</evidence>
<evidence type="ECO:0000313" key="11">
    <source>
        <dbReference type="EMBL" id="GGC90173.1"/>
    </source>
</evidence>
<dbReference type="InterPro" id="IPR010131">
    <property type="entry name" value="MdtP/NodT-like"/>
</dbReference>
<dbReference type="NCBIfam" id="TIGR01845">
    <property type="entry name" value="outer_NodT"/>
    <property type="match status" value="1"/>
</dbReference>
<dbReference type="InterPro" id="IPR003423">
    <property type="entry name" value="OMP_efflux"/>
</dbReference>
<dbReference type="PANTHER" id="PTHR30203">
    <property type="entry name" value="OUTER MEMBRANE CATION EFFLUX PROTEIN"/>
    <property type="match status" value="1"/>
</dbReference>
<dbReference type="Gene3D" id="2.20.200.10">
    <property type="entry name" value="Outer membrane efflux proteins (OEP)"/>
    <property type="match status" value="1"/>
</dbReference>
<evidence type="ECO:0000256" key="2">
    <source>
        <dbReference type="ARBA" id="ARBA00007613"/>
    </source>
</evidence>
<evidence type="ECO:0000256" key="9">
    <source>
        <dbReference type="RuleBase" id="RU362097"/>
    </source>
</evidence>
<dbReference type="EMBL" id="BMED01000005">
    <property type="protein sequence ID" value="GGC90173.1"/>
    <property type="molecule type" value="Genomic_DNA"/>
</dbReference>
<evidence type="ECO:0000256" key="4">
    <source>
        <dbReference type="ARBA" id="ARBA00022692"/>
    </source>
</evidence>
<protein>
    <recommendedName>
        <fullName evidence="13">Efflux transporter, outer membrane factor (OMF) lipoprotein, NodT family</fullName>
    </recommendedName>
</protein>
<evidence type="ECO:0000256" key="5">
    <source>
        <dbReference type="ARBA" id="ARBA00022729"/>
    </source>
</evidence>
<evidence type="ECO:0000256" key="8">
    <source>
        <dbReference type="ARBA" id="ARBA00023288"/>
    </source>
</evidence>
<dbReference type="Pfam" id="PF02321">
    <property type="entry name" value="OEP"/>
    <property type="match status" value="2"/>
</dbReference>
<evidence type="ECO:0000256" key="7">
    <source>
        <dbReference type="ARBA" id="ARBA00023139"/>
    </source>
</evidence>
<feature type="signal peptide" evidence="9">
    <location>
        <begin position="1"/>
        <end position="31"/>
    </location>
</feature>
<dbReference type="SUPFAM" id="SSF56954">
    <property type="entry name" value="Outer membrane efflux proteins (OEP)"/>
    <property type="match status" value="1"/>
</dbReference>
<sequence>MNNQILNKRNNLRGTKILLSLAVAAILPGCASFSDLGSNQHIAAVQSGQDAKSLPSEHGHWPAADWASQFGDTQLTALIAEALQQSPTLAQARARVAAASAFTETARSNTQPKVNADYTMSRQQYSSNALVPPPYAGSWQTENKAVVSASYELDVWGKNSSALQSSLSKLRASEAEQEKVKLTLSTAIARSYNSLARLYALRDLAQAEVEQRQQLRQLTDKRVASGLDTEVEQQGTKKNLAGSQSTVKALDGQILDVQYQLAALLGAGPDRGLKISRPAMGTGDAVALPDNLPADLVARRPDIVVARWNVDATTQDIKVAKADFYPDINLTAAIGLDAFGFGRFLNAGSRTASLAPAVHLPIFDGGALRAQLKGRYADFDYAVASYNQTLVSALSEVAVQLANVRSTDAQLLDAQAASDAANRSYQLAGIQFKAGLGTQLTVVQSKISALTSEENVTNLRMNRRDQQIALAAALGGGFVDTSDSVSNNANASQAAKHQITTNTPAIAATK</sequence>
<dbReference type="GO" id="GO:0005886">
    <property type="term" value="C:plasma membrane"/>
    <property type="evidence" value="ECO:0007669"/>
    <property type="project" value="UniProtKB-SubCell"/>
</dbReference>
<dbReference type="Gene3D" id="1.20.1600.10">
    <property type="entry name" value="Outer membrane efflux proteins (OEP)"/>
    <property type="match status" value="1"/>
</dbReference>
<gene>
    <name evidence="11" type="ORF">GCM10011396_41730</name>
</gene>